<keyword evidence="2" id="KW-0813">Transport</keyword>
<dbReference type="InterPro" id="IPR006059">
    <property type="entry name" value="SBP"/>
</dbReference>
<feature type="chain" id="PRO_5047210322" evidence="3">
    <location>
        <begin position="28"/>
        <end position="424"/>
    </location>
</feature>
<dbReference type="InterPro" id="IPR050490">
    <property type="entry name" value="Bact_solute-bd_prot1"/>
</dbReference>
<evidence type="ECO:0000256" key="3">
    <source>
        <dbReference type="SAM" id="SignalP"/>
    </source>
</evidence>
<keyword evidence="5" id="KW-1185">Reference proteome</keyword>
<dbReference type="PANTHER" id="PTHR43649">
    <property type="entry name" value="ARABINOSE-BINDING PROTEIN-RELATED"/>
    <property type="match status" value="1"/>
</dbReference>
<dbReference type="EMBL" id="JADEWC010000001">
    <property type="protein sequence ID" value="MBE9221078.1"/>
    <property type="molecule type" value="Genomic_DNA"/>
</dbReference>
<comment type="similarity">
    <text evidence="1">Belongs to the bacterial solute-binding protein 1 family.</text>
</comment>
<proteinExistence type="inferred from homology"/>
<evidence type="ECO:0000256" key="2">
    <source>
        <dbReference type="ARBA" id="ARBA00022448"/>
    </source>
</evidence>
<dbReference type="Gene3D" id="3.40.190.10">
    <property type="entry name" value="Periplasmic binding protein-like II"/>
    <property type="match status" value="2"/>
</dbReference>
<evidence type="ECO:0000313" key="5">
    <source>
        <dbReference type="Proteomes" id="UP000654604"/>
    </source>
</evidence>
<feature type="signal peptide" evidence="3">
    <location>
        <begin position="1"/>
        <end position="27"/>
    </location>
</feature>
<evidence type="ECO:0000256" key="1">
    <source>
        <dbReference type="ARBA" id="ARBA00008520"/>
    </source>
</evidence>
<dbReference type="Proteomes" id="UP000654604">
    <property type="component" value="Unassembled WGS sequence"/>
</dbReference>
<dbReference type="PANTHER" id="PTHR43649:SF29">
    <property type="entry name" value="OSMOPROTECTIVE COMPOUNDS-BINDING PROTEIN GGTB"/>
    <property type="match status" value="1"/>
</dbReference>
<comment type="caution">
    <text evidence="4">The sequence shown here is derived from an EMBL/GenBank/DDBJ whole genome shotgun (WGS) entry which is preliminary data.</text>
</comment>
<gene>
    <name evidence="4" type="ORF">IQ215_00050</name>
</gene>
<protein>
    <submittedName>
        <fullName evidence="4">Carbohydrate ABC transporter substrate-binding protein</fullName>
    </submittedName>
</protein>
<organism evidence="4 5">
    <name type="scientific">Cyanobacterium stanieri LEGE 03274</name>
    <dbReference type="NCBI Taxonomy" id="1828756"/>
    <lineage>
        <taxon>Bacteria</taxon>
        <taxon>Bacillati</taxon>
        <taxon>Cyanobacteriota</taxon>
        <taxon>Cyanophyceae</taxon>
        <taxon>Oscillatoriophycideae</taxon>
        <taxon>Chroococcales</taxon>
        <taxon>Geminocystaceae</taxon>
        <taxon>Cyanobacterium</taxon>
    </lineage>
</organism>
<keyword evidence="3" id="KW-0732">Signal</keyword>
<dbReference type="RefSeq" id="WP_193799283.1">
    <property type="nucleotide sequence ID" value="NZ_JADEWC010000001.1"/>
</dbReference>
<sequence>MKISKITQKIIIFLSLICLTVACTVNGDDEPPEVRLMGVIIGEQQEKLEQALEPFEQETGINVVYEGTDAFATLLPIRVDGGNPPDIAMFPQPGLMRDFAREGELIPLETFMSLENLIDAYGEDWVGLGEVDGNVYGLWYRASVKSLVWYPPSSFAENGYTIPETWEEMITLSDQIVAEGKRPWCLGIESGDATGWVGTDWVEDILLRNIGAENYDQWVDNEIPFNDPRVEEAFEKFGEIALNEEYVRGGRIGVLSTPFGDSINPMFEQPPRCYLHRQANFIASFFPDDVTLGEDVAIFPLPPIEPEQGQPILVAGDAFAMFNDTPEARQLMEYLASKVPHEIWAGLGGFISPQRQVSLDVYPDELTRQVAEILQSADVVRFDGSDMMPGAVGTGTFWTGMVDYLGGADLDGVLDYIENSFPEI</sequence>
<evidence type="ECO:0000313" key="4">
    <source>
        <dbReference type="EMBL" id="MBE9221078.1"/>
    </source>
</evidence>
<accession>A0ABR9UZL0</accession>
<dbReference type="SUPFAM" id="SSF53850">
    <property type="entry name" value="Periplasmic binding protein-like II"/>
    <property type="match status" value="1"/>
</dbReference>
<dbReference type="PROSITE" id="PS51257">
    <property type="entry name" value="PROKAR_LIPOPROTEIN"/>
    <property type="match status" value="1"/>
</dbReference>
<name>A0ABR9UZL0_9CHRO</name>
<dbReference type="Pfam" id="PF01547">
    <property type="entry name" value="SBP_bac_1"/>
    <property type="match status" value="1"/>
</dbReference>
<reference evidence="4 5" key="1">
    <citation type="submission" date="2020-10" db="EMBL/GenBank/DDBJ databases">
        <authorList>
            <person name="Castelo-Branco R."/>
            <person name="Eusebio N."/>
            <person name="Adriana R."/>
            <person name="Vieira A."/>
            <person name="Brugerolle De Fraissinette N."/>
            <person name="Rezende De Castro R."/>
            <person name="Schneider M.P."/>
            <person name="Vasconcelos V."/>
            <person name="Leao P.N."/>
        </authorList>
    </citation>
    <scope>NUCLEOTIDE SEQUENCE [LARGE SCALE GENOMIC DNA]</scope>
    <source>
        <strain evidence="4 5">LEGE 03274</strain>
    </source>
</reference>